<feature type="compositionally biased region" description="Acidic residues" evidence="1">
    <location>
        <begin position="11"/>
        <end position="27"/>
    </location>
</feature>
<feature type="compositionally biased region" description="Low complexity" evidence="1">
    <location>
        <begin position="28"/>
        <end position="48"/>
    </location>
</feature>
<organism evidence="3 4">
    <name type="scientific">Paspalum notatum var. saurae</name>
    <dbReference type="NCBI Taxonomy" id="547442"/>
    <lineage>
        <taxon>Eukaryota</taxon>
        <taxon>Viridiplantae</taxon>
        <taxon>Streptophyta</taxon>
        <taxon>Embryophyta</taxon>
        <taxon>Tracheophyta</taxon>
        <taxon>Spermatophyta</taxon>
        <taxon>Magnoliopsida</taxon>
        <taxon>Liliopsida</taxon>
        <taxon>Poales</taxon>
        <taxon>Poaceae</taxon>
        <taxon>PACMAD clade</taxon>
        <taxon>Panicoideae</taxon>
        <taxon>Andropogonodae</taxon>
        <taxon>Paspaleae</taxon>
        <taxon>Paspalinae</taxon>
        <taxon>Paspalum</taxon>
    </lineage>
</organism>
<dbReference type="InterPro" id="IPR043502">
    <property type="entry name" value="DNA/RNA_pol_sf"/>
</dbReference>
<accession>A0AAQ3PL97</accession>
<proteinExistence type="predicted"/>
<dbReference type="PANTHER" id="PTHR11439:SF442">
    <property type="entry name" value="CYSTEINE-RICH RLK (RECEPTOR-LIKE PROTEIN KINASE) 8"/>
    <property type="match status" value="1"/>
</dbReference>
<dbReference type="Proteomes" id="UP001341281">
    <property type="component" value="Chromosome 01"/>
</dbReference>
<dbReference type="InterPro" id="IPR013103">
    <property type="entry name" value="RVT_2"/>
</dbReference>
<reference evidence="3 4" key="1">
    <citation type="submission" date="2024-02" db="EMBL/GenBank/DDBJ databases">
        <title>High-quality chromosome-scale genome assembly of Pensacola bahiagrass (Paspalum notatum Flugge var. saurae).</title>
        <authorList>
            <person name="Vega J.M."/>
            <person name="Podio M."/>
            <person name="Orjuela J."/>
            <person name="Siena L.A."/>
            <person name="Pessino S.C."/>
            <person name="Combes M.C."/>
            <person name="Mariac C."/>
            <person name="Albertini E."/>
            <person name="Pupilli F."/>
            <person name="Ortiz J.P.A."/>
            <person name="Leblanc O."/>
        </authorList>
    </citation>
    <scope>NUCLEOTIDE SEQUENCE [LARGE SCALE GENOMIC DNA]</scope>
    <source>
        <strain evidence="3">R1</strain>
        <tissue evidence="3">Leaf</tissue>
    </source>
</reference>
<dbReference type="Pfam" id="PF07727">
    <property type="entry name" value="RVT_2"/>
    <property type="match status" value="1"/>
</dbReference>
<keyword evidence="4" id="KW-1185">Reference proteome</keyword>
<name>A0AAQ3PL97_PASNO</name>
<evidence type="ECO:0000313" key="3">
    <source>
        <dbReference type="EMBL" id="WVZ54057.1"/>
    </source>
</evidence>
<feature type="region of interest" description="Disordered" evidence="1">
    <location>
        <begin position="1"/>
        <end position="78"/>
    </location>
</feature>
<dbReference type="PANTHER" id="PTHR11439">
    <property type="entry name" value="GAG-POL-RELATED RETROTRANSPOSON"/>
    <property type="match status" value="1"/>
</dbReference>
<dbReference type="EMBL" id="CP144745">
    <property type="protein sequence ID" value="WVZ54057.1"/>
    <property type="molecule type" value="Genomic_DNA"/>
</dbReference>
<feature type="compositionally biased region" description="Low complexity" evidence="1">
    <location>
        <begin position="66"/>
        <end position="78"/>
    </location>
</feature>
<evidence type="ECO:0000259" key="2">
    <source>
        <dbReference type="Pfam" id="PF07727"/>
    </source>
</evidence>
<sequence length="547" mass="60892">MSCTTPAFELSGDDEEGTPIFEDDEGVVDVGDAGATALAAAPAPSATSSNDEGGPLPMASSSLLRQQAQAEGGPAEGAGEMTSEIVLSRQVQQDHPPHRMIGDIHQRVTRSMVASLAFFSHSVYVATFEPRDVSHALSDPNWVNAMHEELENFERNHVWDLVEPPPNCRPIGTKWVFKNKHERDGCEDKARLVAQGFYQNEGIDYEETFAPVARLEAIRILLAFAASKGFKLQQIDVKSAFLNGFIEEEVYVRQPPGFESARFSDRVYKLRKDLYGLKQAPRAWHARLKSFLLKSGIVMGSVDKTLFLLSRGGDTLIVQIYVDNIIFGGSSHALVSSFAEQMSREFEMSLMDELQFFLGLQIKQGPKGTFVHQAKYTRDIFKKFEMGDSKPMTTPTSTNMALDADEDGEAVDQKEFRGMIGSLLYLTATRPDIQFAVCLCACYQASPRTSHRQAVKRIFRYLKFTPEHGLWYYLASSLSLRGFSDADHAGYRIDRKSTFGTCQFLGTSLVSWSSRKQTSVALSTTKAEYIVIHPNGSDNKWAQPLKI</sequence>
<evidence type="ECO:0000313" key="4">
    <source>
        <dbReference type="Proteomes" id="UP001341281"/>
    </source>
</evidence>
<protein>
    <recommendedName>
        <fullName evidence="2">Reverse transcriptase Ty1/copia-type domain-containing protein</fullName>
    </recommendedName>
</protein>
<dbReference type="SUPFAM" id="SSF56672">
    <property type="entry name" value="DNA/RNA polymerases"/>
    <property type="match status" value="1"/>
</dbReference>
<dbReference type="AlphaFoldDB" id="A0AAQ3PL97"/>
<dbReference type="CDD" id="cd09272">
    <property type="entry name" value="RNase_HI_RT_Ty1"/>
    <property type="match status" value="1"/>
</dbReference>
<evidence type="ECO:0000256" key="1">
    <source>
        <dbReference type="SAM" id="MobiDB-lite"/>
    </source>
</evidence>
<feature type="domain" description="Reverse transcriptase Ty1/copia-type" evidence="2">
    <location>
        <begin position="156"/>
        <end position="396"/>
    </location>
</feature>
<gene>
    <name evidence="3" type="ORF">U9M48_004922</name>
</gene>